<keyword evidence="2" id="KW-1185">Reference proteome</keyword>
<comment type="caution">
    <text evidence="1">The sequence shown here is derived from an EMBL/GenBank/DDBJ whole genome shotgun (WGS) entry which is preliminary data.</text>
</comment>
<evidence type="ECO:0000313" key="2">
    <source>
        <dbReference type="Proteomes" id="UP000831701"/>
    </source>
</evidence>
<sequence length="1763" mass="199914">RFGLHSAATAMAPKKNKTTKKSKGDINEMTIMVEDSPINKINGLNTLLEGGNGFSCISTEVTDSVYAPNLLEGLSNMRQDSFLCDLTVTTKSKSFDVHKVVMASCSEYIRNILKKDPSLQKIDLNDLSPVGLATAITYAYSGKLTLSLYSIGSTIAAAMLLQIGSLVKMCSDFLMQELSVENCMYVANIADAYDLKETKEAAQKFMRENFIEFSEMEQFLKLTYEQISDFLSDDSLQLPSEIMAFQIAMKWLDFDEKRLKYAADLLTHIRFGTISAQDLVNHVQTVPRMMQDPECHRLLVDAMNYHLLPYQQNILQSRRTKVRGGLKVILTVGGRPALTEKSLSKDILYRDGDNVWNKLTEMPAKSFNQCVAVLDGFLYVAGGEDQNDARNQAKHAVSNFCRYDPRFNTWNHLSNMIQRRTHFSLNTFNGLLFAIGGRNGDGVQASVECYVPSSNQWQMKAPMEVPRCCHASSLIDGKILVSGGYINNAYSRAVCLYDPSTDTWQDKTSLSTPRGWHCAATVGDRAYVIGGSQLGGRGERVDVLAVESYNPHTGQWSYCAPLHTGVSTAGISILNNKVYLLGGWNEGEKKYKKCIQVYNPDLNEWTEDDELPEATVGISCCVVTIPTRKTRESRASSVSSAPKCLTSPGEFIDLLFPTAPERGAAGCCRWEEPTSQIMLSHSDVTALRLTTSRVCSLDDVHMLDAVRPRTADLTRRRSPQPTASPPPVTPSQSCTAPGSAVTPSFTSAMGLLSQGSPLNWEETKKYADHIRKHGIIQFLNIYNKVKERQKDVLKWGDEVEYMLVELDDKDEKVRLVLNGGDVLETLQEQGEKTNPNHPTLWRPEYGSYMIEGTPGQPYGGTMSEFNTVEGNMGKRRREASSVLNQKETLCTITSFPRLGCPGFTKPEHRPTPVEKGVSKSLFFPDEAINRHPRFSTLTRNIRHRRGEKVVINVPIFKDKCTPSPFVEEFPEDDGEAARAALPDHIYMDAMGFGMGNCCLQVTFQACSIDEARYLYDQLATFCPIVMALSAASPFYRGYVSDNDCRWGVISASVDDRTQEERGLKPLKNNKYRIFKSRYDSIDSYLSSCGEKYNDIDLTIDEEIYKQLLDAGIDKLLAQHIAHLFIRDPLSVFEEKIHLDDENESDHFENLQSTNWQTMRFKPPPPNSDIGWRVEFRPMEVQLTDFENAAYVVFVVLLTRVILSYKLDFLIPLSKVDENMKVAQKRNAVQEGMFYFRKDIFKGCNPGLDGTASAQNGLETDGDNEEYTLMSIDTIINGKEGVFQGLIPILNCYLENMEVDVDTRCTILNYLKLIKKRASGELMTMAKWMREFVAKHPQYKQDSVLTDKINYDFFKKCDKIAKGEEQCPELIGNPVNRALLTSDWLAMRRFIIQQDNDPKHTAKITKDNSVNVPEWPSQSPDLNPIEHLWRDLKMAVHQRFPSNLMELERAAGQSACSSHYFPLSDKAAHCAQTDQPAKVTPASPLLSSEDQRVRGWLLLDNYLPTFALTVMYLLIVWMGPKYMKHRQPYSCRGLMVLYNLGVTLLSFYMFYELVTAVWFGRYNFYCQNTHSAPEADNKVMNALWWYYFSKLIEFMDTIFFILRKNNHQITFLHIFHHGSMLNIWWFVLNWVPCGHSYFGATLNSFVHVVMYSYYGLSAIPAIRPYLWWKKYITQLQLIQFFLTIYQTMCAAVWPCGFPTTWLYVQTSYMVMLIVLFLNFYIKTYKKPSASLKKEHQNGSPVSTNGHANGTPSTERTAHKKLRVD</sequence>
<feature type="non-terminal residue" evidence="1">
    <location>
        <position position="1"/>
    </location>
</feature>
<proteinExistence type="predicted"/>
<dbReference type="Proteomes" id="UP000831701">
    <property type="component" value="Chromosome 14"/>
</dbReference>
<reference evidence="1" key="1">
    <citation type="submission" date="2022-04" db="EMBL/GenBank/DDBJ databases">
        <title>Jade perch genome.</title>
        <authorList>
            <person name="Chao B."/>
        </authorList>
    </citation>
    <scope>NUCLEOTIDE SEQUENCE</scope>
    <source>
        <strain evidence="1">CB-2022</strain>
    </source>
</reference>
<dbReference type="EMBL" id="CM041544">
    <property type="protein sequence ID" value="KAI3363135.1"/>
    <property type="molecule type" value="Genomic_DNA"/>
</dbReference>
<accession>A0ACB8W648</accession>
<name>A0ACB8W648_9TELE</name>
<evidence type="ECO:0000313" key="1">
    <source>
        <dbReference type="EMBL" id="KAI3363135.1"/>
    </source>
</evidence>
<protein>
    <submittedName>
        <fullName evidence="1">Uncharacterized protein</fullName>
    </submittedName>
</protein>
<gene>
    <name evidence="1" type="ORF">L3Q82_011785</name>
</gene>
<organism evidence="1 2">
    <name type="scientific">Scortum barcoo</name>
    <name type="common">barcoo grunter</name>
    <dbReference type="NCBI Taxonomy" id="214431"/>
    <lineage>
        <taxon>Eukaryota</taxon>
        <taxon>Metazoa</taxon>
        <taxon>Chordata</taxon>
        <taxon>Craniata</taxon>
        <taxon>Vertebrata</taxon>
        <taxon>Euteleostomi</taxon>
        <taxon>Actinopterygii</taxon>
        <taxon>Neopterygii</taxon>
        <taxon>Teleostei</taxon>
        <taxon>Neoteleostei</taxon>
        <taxon>Acanthomorphata</taxon>
        <taxon>Eupercaria</taxon>
        <taxon>Centrarchiformes</taxon>
        <taxon>Terapontoidei</taxon>
        <taxon>Terapontidae</taxon>
        <taxon>Scortum</taxon>
    </lineage>
</organism>